<gene>
    <name evidence="3" type="ORF">AN957_06740</name>
</gene>
<dbReference type="Pfam" id="PF12535">
    <property type="entry name" value="Nudix_N"/>
    <property type="match status" value="1"/>
</dbReference>
<dbReference type="AlphaFoldDB" id="A0A0Q3QKW3"/>
<dbReference type="PANTHER" id="PTHR43736">
    <property type="entry name" value="ADP-RIBOSE PYROPHOSPHATASE"/>
    <property type="match status" value="1"/>
</dbReference>
<dbReference type="Proteomes" id="UP000050996">
    <property type="component" value="Unassembled WGS sequence"/>
</dbReference>
<sequence>MKPKWLEWAKQLQSIAQAGLTYSKDIYDLERFELIRKISVEILTQNTNMDNKIIKELFANETGYATPKVDIRAVVFSGNKILMVRENSDGDWSLPGGWGDIGLTPSEVAVKEVKEESGFDVKAIKLIAVLDKKCHPHPPSPYHVYKIFIQCEIIGGKPKEGIETDAVEFFVENELPALSIARNTESQIHIAFKHLHNPQEPVYFD</sequence>
<dbReference type="PANTHER" id="PTHR43736:SF1">
    <property type="entry name" value="DIHYDRONEOPTERIN TRIPHOSPHATE DIPHOSPHATASE"/>
    <property type="match status" value="1"/>
</dbReference>
<dbReference type="STRING" id="1637975.AN957_06740"/>
<reference evidence="3 4" key="1">
    <citation type="submission" date="2015-09" db="EMBL/GenBank/DDBJ databases">
        <title>Genome sequencing project for genomic taxonomy and phylogenomics of Bacillus-like bacteria.</title>
        <authorList>
            <person name="Liu B."/>
            <person name="Wang J."/>
            <person name="Zhu Y."/>
            <person name="Liu G."/>
            <person name="Chen Q."/>
            <person name="Chen Z."/>
            <person name="Lan J."/>
            <person name="Che J."/>
            <person name="Ge C."/>
            <person name="Shi H."/>
            <person name="Pan Z."/>
            <person name="Liu X."/>
        </authorList>
    </citation>
    <scope>NUCLEOTIDE SEQUENCE [LARGE SCALE GENOMIC DNA]</scope>
    <source>
        <strain evidence="3 4">FJAT-18043</strain>
    </source>
</reference>
<dbReference type="RefSeq" id="WP_056682995.1">
    <property type="nucleotide sequence ID" value="NZ_CP041305.1"/>
</dbReference>
<accession>A0A0Q3QKW3</accession>
<dbReference type="CDD" id="cd04672">
    <property type="entry name" value="NUDIX_CDP-Chase_like"/>
    <property type="match status" value="1"/>
</dbReference>
<keyword evidence="4" id="KW-1185">Reference proteome</keyword>
<dbReference type="PROSITE" id="PS51462">
    <property type="entry name" value="NUDIX"/>
    <property type="match status" value="1"/>
</dbReference>
<dbReference type="SUPFAM" id="SSF55811">
    <property type="entry name" value="Nudix"/>
    <property type="match status" value="1"/>
</dbReference>
<proteinExistence type="inferred from homology"/>
<protein>
    <submittedName>
        <fullName evidence="3">ADP-ribose pyrophosphatase</fullName>
    </submittedName>
</protein>
<dbReference type="InterPro" id="IPR059176">
    <property type="entry name" value="UDP-X_N"/>
</dbReference>
<dbReference type="EMBL" id="LJIX01000006">
    <property type="protein sequence ID" value="KQL18310.1"/>
    <property type="molecule type" value="Genomic_DNA"/>
</dbReference>
<organism evidence="3 4">
    <name type="scientific">Cytobacillus solani</name>
    <dbReference type="NCBI Taxonomy" id="1637975"/>
    <lineage>
        <taxon>Bacteria</taxon>
        <taxon>Bacillati</taxon>
        <taxon>Bacillota</taxon>
        <taxon>Bacilli</taxon>
        <taxon>Bacillales</taxon>
        <taxon>Bacillaceae</taxon>
        <taxon>Cytobacillus</taxon>
    </lineage>
</organism>
<name>A0A0Q3QKW3_9BACI</name>
<dbReference type="InterPro" id="IPR015797">
    <property type="entry name" value="NUDIX_hydrolase-like_dom_sf"/>
</dbReference>
<evidence type="ECO:0000256" key="1">
    <source>
        <dbReference type="ARBA" id="ARBA00005582"/>
    </source>
</evidence>
<dbReference type="InterPro" id="IPR000086">
    <property type="entry name" value="NUDIX_hydrolase_dom"/>
</dbReference>
<dbReference type="Gene3D" id="6.10.250.1120">
    <property type="match status" value="1"/>
</dbReference>
<comment type="similarity">
    <text evidence="1">Belongs to the Nudix hydrolase family.</text>
</comment>
<dbReference type="PATRIC" id="fig|1637975.4.peg.1054"/>
<evidence type="ECO:0000259" key="2">
    <source>
        <dbReference type="PROSITE" id="PS51462"/>
    </source>
</evidence>
<evidence type="ECO:0000313" key="4">
    <source>
        <dbReference type="Proteomes" id="UP000050996"/>
    </source>
</evidence>
<evidence type="ECO:0000313" key="3">
    <source>
        <dbReference type="EMBL" id="KQL18310.1"/>
    </source>
</evidence>
<dbReference type="Gene3D" id="3.90.79.10">
    <property type="entry name" value="Nucleoside Triphosphate Pyrophosphohydrolase"/>
    <property type="match status" value="1"/>
</dbReference>
<comment type="caution">
    <text evidence="3">The sequence shown here is derived from an EMBL/GenBank/DDBJ whole genome shotgun (WGS) entry which is preliminary data.</text>
</comment>
<feature type="domain" description="Nudix hydrolase" evidence="2">
    <location>
        <begin position="66"/>
        <end position="194"/>
    </location>
</feature>
<dbReference type="Pfam" id="PF00293">
    <property type="entry name" value="NUDIX"/>
    <property type="match status" value="1"/>
</dbReference>